<dbReference type="GO" id="GO:0008762">
    <property type="term" value="F:UDP-N-acetylmuramate dehydrogenase activity"/>
    <property type="evidence" value="ECO:0007669"/>
    <property type="project" value="UniProtKB-UniRule"/>
</dbReference>
<evidence type="ECO:0000256" key="20">
    <source>
        <dbReference type="SAM" id="MobiDB-lite"/>
    </source>
</evidence>
<comment type="cofactor">
    <cofactor evidence="1 19">
        <name>FAD</name>
        <dbReference type="ChEBI" id="CHEBI:57692"/>
    </cofactor>
</comment>
<comment type="subcellular location">
    <subcellularLocation>
        <location evidence="3 19">Cytoplasm</location>
    </subcellularLocation>
</comment>
<evidence type="ECO:0000256" key="3">
    <source>
        <dbReference type="ARBA" id="ARBA00004496"/>
    </source>
</evidence>
<dbReference type="PROSITE" id="PS51387">
    <property type="entry name" value="FAD_PCMH"/>
    <property type="match status" value="1"/>
</dbReference>
<keyword evidence="14 19" id="KW-0560">Oxidoreductase</keyword>
<keyword evidence="23" id="KW-1185">Reference proteome</keyword>
<dbReference type="EMBL" id="PYAL01000006">
    <property type="protein sequence ID" value="RXN86005.1"/>
    <property type="molecule type" value="Genomic_DNA"/>
</dbReference>
<dbReference type="AlphaFoldDB" id="A0A4Q1HFU9"/>
<organism evidence="22 23">
    <name type="scientific">Achromobacter aloeverae</name>
    <dbReference type="NCBI Taxonomy" id="1750518"/>
    <lineage>
        <taxon>Bacteria</taxon>
        <taxon>Pseudomonadati</taxon>
        <taxon>Pseudomonadota</taxon>
        <taxon>Betaproteobacteria</taxon>
        <taxon>Burkholderiales</taxon>
        <taxon>Alcaligenaceae</taxon>
        <taxon>Achromobacter</taxon>
    </lineage>
</organism>
<dbReference type="SUPFAM" id="SSF56176">
    <property type="entry name" value="FAD-binding/transporter-associated domain-like"/>
    <property type="match status" value="1"/>
</dbReference>
<gene>
    <name evidence="19" type="primary">murB</name>
    <name evidence="22" type="ORF">C7R54_19815</name>
</gene>
<evidence type="ECO:0000256" key="5">
    <source>
        <dbReference type="ARBA" id="ARBA00012518"/>
    </source>
</evidence>
<evidence type="ECO:0000256" key="13">
    <source>
        <dbReference type="ARBA" id="ARBA00022984"/>
    </source>
</evidence>
<evidence type="ECO:0000256" key="19">
    <source>
        <dbReference type="HAMAP-Rule" id="MF_00037"/>
    </source>
</evidence>
<reference evidence="22 23" key="1">
    <citation type="journal article" date="2017" name="Int. J. Syst. Evol. Microbiol.">
        <title>Achromobacter aloeverae sp. nov., isolated from the root of Aloe vera (L.) Burm.f.</title>
        <authorList>
            <person name="Kuncharoen N."/>
            <person name="Muramatsu Y."/>
            <person name="Shibata C."/>
            <person name="Kamakura Y."/>
            <person name="Nakagawa Y."/>
            <person name="Tanasupawat S."/>
        </authorList>
    </citation>
    <scope>NUCLEOTIDE SEQUENCE [LARGE SCALE GENOMIC DNA]</scope>
    <source>
        <strain evidence="22 23">AVA-1</strain>
    </source>
</reference>
<keyword evidence="12 19" id="KW-0133">Cell shape</keyword>
<evidence type="ECO:0000256" key="8">
    <source>
        <dbReference type="ARBA" id="ARBA00022618"/>
    </source>
</evidence>
<dbReference type="Proteomes" id="UP000290849">
    <property type="component" value="Unassembled WGS sequence"/>
</dbReference>
<dbReference type="PANTHER" id="PTHR21071:SF4">
    <property type="entry name" value="UDP-N-ACETYLENOLPYRUVOYLGLUCOSAMINE REDUCTASE"/>
    <property type="match status" value="1"/>
</dbReference>
<dbReference type="OrthoDB" id="9804753at2"/>
<dbReference type="InterPro" id="IPR036318">
    <property type="entry name" value="FAD-bd_PCMH-like_sf"/>
</dbReference>
<evidence type="ECO:0000256" key="14">
    <source>
        <dbReference type="ARBA" id="ARBA00023002"/>
    </source>
</evidence>
<dbReference type="InterPro" id="IPR016167">
    <property type="entry name" value="FAD-bd_PCMH_sub1"/>
</dbReference>
<dbReference type="InterPro" id="IPR011601">
    <property type="entry name" value="MurB_C"/>
</dbReference>
<dbReference type="GO" id="GO:0009252">
    <property type="term" value="P:peptidoglycan biosynthetic process"/>
    <property type="evidence" value="ECO:0007669"/>
    <property type="project" value="UniProtKB-UniRule"/>
</dbReference>
<comment type="caution">
    <text evidence="22">The sequence shown here is derived from an EMBL/GenBank/DDBJ whole genome shotgun (WGS) entry which is preliminary data.</text>
</comment>
<dbReference type="InterPro" id="IPR016166">
    <property type="entry name" value="FAD-bd_PCMH"/>
</dbReference>
<feature type="domain" description="FAD-binding PCMH-type" evidence="21">
    <location>
        <begin position="52"/>
        <end position="222"/>
    </location>
</feature>
<keyword evidence="8 19" id="KW-0132">Cell division</keyword>
<dbReference type="UniPathway" id="UPA00219"/>
<evidence type="ECO:0000256" key="1">
    <source>
        <dbReference type="ARBA" id="ARBA00001974"/>
    </source>
</evidence>
<evidence type="ECO:0000256" key="12">
    <source>
        <dbReference type="ARBA" id="ARBA00022960"/>
    </source>
</evidence>
<dbReference type="Pfam" id="PF02873">
    <property type="entry name" value="MurB_C"/>
    <property type="match status" value="1"/>
</dbReference>
<dbReference type="NCBIfam" id="NF010478">
    <property type="entry name" value="PRK13903.1"/>
    <property type="match status" value="1"/>
</dbReference>
<dbReference type="Gene3D" id="3.90.78.10">
    <property type="entry name" value="UDP-N-acetylenolpyruvoylglucosamine reductase, C-terminal domain"/>
    <property type="match status" value="1"/>
</dbReference>
<proteinExistence type="inferred from homology"/>
<evidence type="ECO:0000313" key="23">
    <source>
        <dbReference type="Proteomes" id="UP000290849"/>
    </source>
</evidence>
<keyword evidence="7 19" id="KW-0963">Cytoplasm</keyword>
<dbReference type="InterPro" id="IPR006094">
    <property type="entry name" value="Oxid_FAD_bind_N"/>
</dbReference>
<dbReference type="Gene3D" id="3.30.465.10">
    <property type="match status" value="1"/>
</dbReference>
<dbReference type="GO" id="GO:0005829">
    <property type="term" value="C:cytosol"/>
    <property type="evidence" value="ECO:0007669"/>
    <property type="project" value="TreeGrafter"/>
</dbReference>
<comment type="pathway">
    <text evidence="4 19">Cell wall biogenesis; peptidoglycan biosynthesis.</text>
</comment>
<keyword evidence="15 19" id="KW-0131">Cell cycle</keyword>
<dbReference type="GO" id="GO:0008360">
    <property type="term" value="P:regulation of cell shape"/>
    <property type="evidence" value="ECO:0007669"/>
    <property type="project" value="UniProtKB-KW"/>
</dbReference>
<dbReference type="PANTHER" id="PTHR21071">
    <property type="entry name" value="UDP-N-ACETYLENOLPYRUVOYLGLUCOSAMINE REDUCTASE"/>
    <property type="match status" value="1"/>
</dbReference>
<evidence type="ECO:0000256" key="11">
    <source>
        <dbReference type="ARBA" id="ARBA00022857"/>
    </source>
</evidence>
<evidence type="ECO:0000256" key="2">
    <source>
        <dbReference type="ARBA" id="ARBA00003921"/>
    </source>
</evidence>
<dbReference type="Gene3D" id="3.30.43.10">
    <property type="entry name" value="Uridine Diphospho-n-acetylenolpyruvylglucosamine Reductase, domain 2"/>
    <property type="match status" value="1"/>
</dbReference>
<dbReference type="Pfam" id="PF01565">
    <property type="entry name" value="FAD_binding_4"/>
    <property type="match status" value="1"/>
</dbReference>
<evidence type="ECO:0000256" key="18">
    <source>
        <dbReference type="ARBA" id="ARBA00048914"/>
    </source>
</evidence>
<dbReference type="GO" id="GO:0071555">
    <property type="term" value="P:cell wall organization"/>
    <property type="evidence" value="ECO:0007669"/>
    <property type="project" value="UniProtKB-KW"/>
</dbReference>
<evidence type="ECO:0000256" key="16">
    <source>
        <dbReference type="ARBA" id="ARBA00023316"/>
    </source>
</evidence>
<accession>A0A4Q1HFU9</accession>
<keyword evidence="9 19" id="KW-0285">Flavoprotein</keyword>
<evidence type="ECO:0000256" key="9">
    <source>
        <dbReference type="ARBA" id="ARBA00022630"/>
    </source>
</evidence>
<feature type="active site" evidence="19">
    <location>
        <position position="394"/>
    </location>
</feature>
<evidence type="ECO:0000259" key="21">
    <source>
        <dbReference type="PROSITE" id="PS51387"/>
    </source>
</evidence>
<dbReference type="GO" id="GO:0051301">
    <property type="term" value="P:cell division"/>
    <property type="evidence" value="ECO:0007669"/>
    <property type="project" value="UniProtKB-KW"/>
</dbReference>
<dbReference type="RefSeq" id="WP_129152174.1">
    <property type="nucleotide sequence ID" value="NZ_JBHSDO010000017.1"/>
</dbReference>
<feature type="active site" evidence="19">
    <location>
        <position position="198"/>
    </location>
</feature>
<name>A0A4Q1HFU9_9BURK</name>
<evidence type="ECO:0000313" key="22">
    <source>
        <dbReference type="EMBL" id="RXN86005.1"/>
    </source>
</evidence>
<dbReference type="SUPFAM" id="SSF56194">
    <property type="entry name" value="Uridine diphospho-N-Acetylenolpyruvylglucosamine reductase, MurB, C-terminal domain"/>
    <property type="match status" value="1"/>
</dbReference>
<dbReference type="InterPro" id="IPR036635">
    <property type="entry name" value="MurB_C_sf"/>
</dbReference>
<keyword evidence="13 19" id="KW-0573">Peptidoglycan synthesis</keyword>
<evidence type="ECO:0000256" key="4">
    <source>
        <dbReference type="ARBA" id="ARBA00004752"/>
    </source>
</evidence>
<dbReference type="EC" id="1.3.1.98" evidence="5 19"/>
<dbReference type="GO" id="GO:0071949">
    <property type="term" value="F:FAD binding"/>
    <property type="evidence" value="ECO:0007669"/>
    <property type="project" value="InterPro"/>
</dbReference>
<feature type="compositionally biased region" description="Polar residues" evidence="20">
    <location>
        <begin position="1"/>
        <end position="21"/>
    </location>
</feature>
<evidence type="ECO:0000256" key="7">
    <source>
        <dbReference type="ARBA" id="ARBA00022490"/>
    </source>
</evidence>
<keyword evidence="11 19" id="KW-0521">NADP</keyword>
<evidence type="ECO:0000256" key="17">
    <source>
        <dbReference type="ARBA" id="ARBA00031026"/>
    </source>
</evidence>
<evidence type="ECO:0000256" key="15">
    <source>
        <dbReference type="ARBA" id="ARBA00023306"/>
    </source>
</evidence>
<keyword evidence="10 19" id="KW-0274">FAD</keyword>
<dbReference type="HAMAP" id="MF_00037">
    <property type="entry name" value="MurB"/>
    <property type="match status" value="1"/>
</dbReference>
<evidence type="ECO:0000256" key="10">
    <source>
        <dbReference type="ARBA" id="ARBA00022827"/>
    </source>
</evidence>
<sequence>MSNTPASSGTAQSPSRNSTSAPARHPGAGEGQPLSSWAPQAADLTPFNTFGLRSRAENYVRIDDLAQLPALSDLAGRHGRLLVLGGGSNMVLPAEVDGLVAHMALRGVRLVEQRADAWIVEAAGGEVWHDFVQYCLAQGWDGLENLSLIPGTVGAAPVQNIGAYGVELDSRFEGLTAWDMATREWVRMDKADCRFAYRDSRFKHEAAGRWVIVAVRFALPRPWRPVLDYPDLQRHAGLAAAIAADAAAAAGASASADTPSGVPTTAQAGVTASAIAAAVCDIRRAKLPDPARIGNAGSFFKNPIVDAAQRDALAARHSGLVSYPQPDGRYKLAAGWLIDQCGWKGKSLGPAGVHERQALVLVNRGGAQAADILALAGAIQADVQARFGVALEAEPVVV</sequence>
<keyword evidence="16 19" id="KW-0961">Cell wall biogenesis/degradation</keyword>
<protein>
    <recommendedName>
        <fullName evidence="6 19">UDP-N-acetylenolpyruvoylglucosamine reductase</fullName>
        <ecNumber evidence="5 19">1.3.1.98</ecNumber>
    </recommendedName>
    <alternativeName>
        <fullName evidence="17 19">UDP-N-acetylmuramate dehydrogenase</fullName>
    </alternativeName>
</protein>
<feature type="active site" description="Proton donor" evidence="19">
    <location>
        <position position="298"/>
    </location>
</feature>
<comment type="similarity">
    <text evidence="19">Belongs to the MurB family.</text>
</comment>
<comment type="function">
    <text evidence="2 19">Cell wall formation.</text>
</comment>
<dbReference type="InterPro" id="IPR003170">
    <property type="entry name" value="MurB"/>
</dbReference>
<evidence type="ECO:0000256" key="6">
    <source>
        <dbReference type="ARBA" id="ARBA00015188"/>
    </source>
</evidence>
<comment type="catalytic activity">
    <reaction evidence="18 19">
        <text>UDP-N-acetyl-alpha-D-muramate + NADP(+) = UDP-N-acetyl-3-O-(1-carboxyvinyl)-alpha-D-glucosamine + NADPH + H(+)</text>
        <dbReference type="Rhea" id="RHEA:12248"/>
        <dbReference type="ChEBI" id="CHEBI:15378"/>
        <dbReference type="ChEBI" id="CHEBI:57783"/>
        <dbReference type="ChEBI" id="CHEBI:58349"/>
        <dbReference type="ChEBI" id="CHEBI:68483"/>
        <dbReference type="ChEBI" id="CHEBI:70757"/>
        <dbReference type="EC" id="1.3.1.98"/>
    </reaction>
</comment>
<dbReference type="NCBIfam" id="NF000755">
    <property type="entry name" value="PRK00046.1"/>
    <property type="match status" value="1"/>
</dbReference>
<feature type="region of interest" description="Disordered" evidence="20">
    <location>
        <begin position="1"/>
        <end position="38"/>
    </location>
</feature>
<dbReference type="InterPro" id="IPR016169">
    <property type="entry name" value="FAD-bd_PCMH_sub2"/>
</dbReference>